<dbReference type="GO" id="GO:0016491">
    <property type="term" value="F:oxidoreductase activity"/>
    <property type="evidence" value="ECO:0007669"/>
    <property type="project" value="InterPro"/>
</dbReference>
<dbReference type="Proteomes" id="UP000295443">
    <property type="component" value="Unassembled WGS sequence"/>
</dbReference>
<dbReference type="InterPro" id="IPR029479">
    <property type="entry name" value="Nitroreductase"/>
</dbReference>
<name>A0A4R1B5C4_9PROT</name>
<dbReference type="AlphaFoldDB" id="A0A4R1B5C4"/>
<reference evidence="2 3" key="1">
    <citation type="submission" date="2019-03" db="EMBL/GenBank/DDBJ databases">
        <title>Genome sequence of Thiobacillaceae bacterium LSR1, a sulfur-oxidizing bacterium isolated from freshwater sediment.</title>
        <authorList>
            <person name="Li S."/>
        </authorList>
    </citation>
    <scope>NUCLEOTIDE SEQUENCE [LARGE SCALE GENOMIC DNA]</scope>
    <source>
        <strain evidence="2 3">LSR1</strain>
    </source>
</reference>
<gene>
    <name evidence="2" type="ORF">EZJ19_14835</name>
</gene>
<feature type="domain" description="Nitroreductase" evidence="1">
    <location>
        <begin position="390"/>
        <end position="478"/>
    </location>
</feature>
<dbReference type="CDD" id="cd02142">
    <property type="entry name" value="McbC_SagB-like_oxidoreductase"/>
    <property type="match status" value="1"/>
</dbReference>
<dbReference type="OrthoDB" id="9801593at2"/>
<dbReference type="InterPro" id="IPR000415">
    <property type="entry name" value="Nitroreductase-like"/>
</dbReference>
<evidence type="ECO:0000313" key="2">
    <source>
        <dbReference type="EMBL" id="TCJ11687.1"/>
    </source>
</evidence>
<dbReference type="Pfam" id="PF00881">
    <property type="entry name" value="Nitroreductase"/>
    <property type="match status" value="1"/>
</dbReference>
<evidence type="ECO:0000259" key="1">
    <source>
        <dbReference type="Pfam" id="PF00881"/>
    </source>
</evidence>
<comment type="caution">
    <text evidence="2">The sequence shown here is derived from an EMBL/GenBank/DDBJ whole genome shotgun (WGS) entry which is preliminary data.</text>
</comment>
<dbReference type="RefSeq" id="WP_131448946.1">
    <property type="nucleotide sequence ID" value="NZ_SJZB01000051.1"/>
</dbReference>
<proteinExistence type="predicted"/>
<accession>A0A4R1B5C4</accession>
<sequence length="493" mass="53318">MDAAATAFAYHDRTKHRLDRYAAGPGSLDWDAQPNPFRHWSDTARLALDRRTGTAPAGVPDLAGIAWLLRHAAAVTAWKQYGPARWSLRAHPSSGNLHPTETWLCARGIAGLADGLYHYQAEDHSLELRADLAAEPEAGPSLHLAYSSVAWREAWKYGERAFRYCQLDMGHVLGALAYAAALLGWRPRLLTPGADELAACLGLDRAADYAGVEPEEAEAAVCLFGAPAMPRFSRWHGRPGLLDGNPMYRWPVIDEVAAATRGRLPPLPAGPAEVPAGVAAETLLRRRSAQAFDGRSELPVTAFRRLLGTLAGAAGSPAWALWTYAARVHPVLFVHRVEGLAPGLYCLPRSEAGLAGLAGAMRREFAWTPADPELPLYKLVGAKAERTARTVSCHQDIASQCAFSVMFVAEFAGPVGADPAAWRHLHWEAGLLGHALTLAAEAEGWRGTGIGCFFDDADQELLGLADDRYRVIYHYAVGMAVDDARLSTLPAYD</sequence>
<evidence type="ECO:0000313" key="3">
    <source>
        <dbReference type="Proteomes" id="UP000295443"/>
    </source>
</evidence>
<protein>
    <submittedName>
        <fullName evidence="2">SagB/ThcOx family dehydrogenase</fullName>
    </submittedName>
</protein>
<dbReference type="PANTHER" id="PTHR42741">
    <property type="entry name" value="NITROREDUCTASE FAMILY PROTEIN"/>
    <property type="match status" value="1"/>
</dbReference>
<dbReference type="Gene3D" id="3.40.109.10">
    <property type="entry name" value="NADH Oxidase"/>
    <property type="match status" value="2"/>
</dbReference>
<dbReference type="EMBL" id="SJZB01000051">
    <property type="protein sequence ID" value="TCJ11687.1"/>
    <property type="molecule type" value="Genomic_DNA"/>
</dbReference>
<dbReference type="PANTHER" id="PTHR42741:SF3">
    <property type="entry name" value="NITROREDUCTASE FAMILY PROTEIN"/>
    <property type="match status" value="1"/>
</dbReference>
<keyword evidence="3" id="KW-1185">Reference proteome</keyword>
<dbReference type="SUPFAM" id="SSF55469">
    <property type="entry name" value="FMN-dependent nitroreductase-like"/>
    <property type="match status" value="1"/>
</dbReference>
<organism evidence="2 3">
    <name type="scientific">Parasulfuritortus cantonensis</name>
    <dbReference type="NCBI Taxonomy" id="2528202"/>
    <lineage>
        <taxon>Bacteria</taxon>
        <taxon>Pseudomonadati</taxon>
        <taxon>Pseudomonadota</taxon>
        <taxon>Betaproteobacteria</taxon>
        <taxon>Nitrosomonadales</taxon>
        <taxon>Thiobacillaceae</taxon>
        <taxon>Parasulfuritortus</taxon>
    </lineage>
</organism>